<accession>A0A1R2BKA8</accession>
<dbReference type="SUPFAM" id="SSF47473">
    <property type="entry name" value="EF-hand"/>
    <property type="match status" value="1"/>
</dbReference>
<comment type="caution">
    <text evidence="4">The sequence shown here is derived from an EMBL/GenBank/DDBJ whole genome shotgun (WGS) entry which is preliminary data.</text>
</comment>
<dbReference type="EMBL" id="MPUH01000587">
    <property type="protein sequence ID" value="OMJ77212.1"/>
    <property type="molecule type" value="Genomic_DNA"/>
</dbReference>
<feature type="region of interest" description="Disordered" evidence="2">
    <location>
        <begin position="19"/>
        <end position="40"/>
    </location>
</feature>
<evidence type="ECO:0000256" key="2">
    <source>
        <dbReference type="SAM" id="MobiDB-lite"/>
    </source>
</evidence>
<evidence type="ECO:0000313" key="5">
    <source>
        <dbReference type="Proteomes" id="UP000187209"/>
    </source>
</evidence>
<name>A0A1R2BKA8_9CILI</name>
<dbReference type="PROSITE" id="PS50222">
    <property type="entry name" value="EF_HAND_2"/>
    <property type="match status" value="1"/>
</dbReference>
<proteinExistence type="predicted"/>
<evidence type="ECO:0000313" key="4">
    <source>
        <dbReference type="EMBL" id="OMJ77212.1"/>
    </source>
</evidence>
<dbReference type="InterPro" id="IPR018247">
    <property type="entry name" value="EF_Hand_1_Ca_BS"/>
</dbReference>
<dbReference type="Proteomes" id="UP000187209">
    <property type="component" value="Unassembled WGS sequence"/>
</dbReference>
<evidence type="ECO:0000256" key="1">
    <source>
        <dbReference type="ARBA" id="ARBA00022837"/>
    </source>
</evidence>
<keyword evidence="5" id="KW-1185">Reference proteome</keyword>
<sequence>MSICKKIINQGFKSSTVSPTFNLTASPDDNRRGKMSISPQTPLINRKLNSKSIDIEKTQYKLELGMDHNILRAMAFADKQAEALKDNSSLTHGFKRMSAGMRILGDYHAKDSLLGMIKEHIQPLKSKVNGKLRNSMMSQNKWISTDRNRWIKTRGLEVSFHESASFLQFLRDLFDALDEDESGRLSADELILPLLAYGLCPDSYYFETALKVIFNCKDTSKIILDKDSFTNMFKEDSRTDNLLKNLDIHTKNMKKECGFSKKTNYRCESAPLQNFRGENEEGVMKYVYPKVEEFINLVKMWWAEMGPIKECVHISKVADFLAERSIFSNKHEGMRIVQEICNQSTIRYEEYEKIFLKAIFKASLLNLAAGLNNGELETNDASLRLKLSSYQRFLMLKGTDPDHESKLGRTTLQAICKYQNSQPDMSRLRVSKDIRNTIKAAENQHKERIKAYLYKLNTCAKEFVNEKGEITTTAKNTWDIRDFVDLKYSKRVSTMLEEEKTFDEAKYIEKLVKPKRVKLNQVPLPRKIKAFRENYMLEKYQKIVVSPLNAKENLEFGK</sequence>
<evidence type="ECO:0000259" key="3">
    <source>
        <dbReference type="PROSITE" id="PS50222"/>
    </source>
</evidence>
<reference evidence="4 5" key="1">
    <citation type="submission" date="2016-11" db="EMBL/GenBank/DDBJ databases">
        <title>The macronuclear genome of Stentor coeruleus: a giant cell with tiny introns.</title>
        <authorList>
            <person name="Slabodnick M."/>
            <person name="Ruby J.G."/>
            <person name="Reiff S.B."/>
            <person name="Swart E.C."/>
            <person name="Gosai S."/>
            <person name="Prabakaran S."/>
            <person name="Witkowska E."/>
            <person name="Larue G.E."/>
            <person name="Fisher S."/>
            <person name="Freeman R.M."/>
            <person name="Gunawardena J."/>
            <person name="Chu W."/>
            <person name="Stover N.A."/>
            <person name="Gregory B.D."/>
            <person name="Nowacki M."/>
            <person name="Derisi J."/>
            <person name="Roy S.W."/>
            <person name="Marshall W.F."/>
            <person name="Sood P."/>
        </authorList>
    </citation>
    <scope>NUCLEOTIDE SEQUENCE [LARGE SCALE GENOMIC DNA]</scope>
    <source>
        <strain evidence="4">WM001</strain>
    </source>
</reference>
<keyword evidence="1" id="KW-0106">Calcium</keyword>
<dbReference type="InterPro" id="IPR002048">
    <property type="entry name" value="EF_hand_dom"/>
</dbReference>
<gene>
    <name evidence="4" type="ORF">SteCoe_23249</name>
</gene>
<dbReference type="InterPro" id="IPR011992">
    <property type="entry name" value="EF-hand-dom_pair"/>
</dbReference>
<dbReference type="PROSITE" id="PS00018">
    <property type="entry name" value="EF_HAND_1"/>
    <property type="match status" value="1"/>
</dbReference>
<dbReference type="OrthoDB" id="324964at2759"/>
<protein>
    <recommendedName>
        <fullName evidence="3">EF-hand domain-containing protein</fullName>
    </recommendedName>
</protein>
<feature type="domain" description="EF-hand" evidence="3">
    <location>
        <begin position="165"/>
        <end position="200"/>
    </location>
</feature>
<dbReference type="AlphaFoldDB" id="A0A1R2BKA8"/>
<dbReference type="GO" id="GO:0005509">
    <property type="term" value="F:calcium ion binding"/>
    <property type="evidence" value="ECO:0007669"/>
    <property type="project" value="InterPro"/>
</dbReference>
<organism evidence="4 5">
    <name type="scientific">Stentor coeruleus</name>
    <dbReference type="NCBI Taxonomy" id="5963"/>
    <lineage>
        <taxon>Eukaryota</taxon>
        <taxon>Sar</taxon>
        <taxon>Alveolata</taxon>
        <taxon>Ciliophora</taxon>
        <taxon>Postciliodesmatophora</taxon>
        <taxon>Heterotrichea</taxon>
        <taxon>Heterotrichida</taxon>
        <taxon>Stentoridae</taxon>
        <taxon>Stentor</taxon>
    </lineage>
</organism>